<name>A0AAU8FJ89_9BACT</name>
<dbReference type="Pfam" id="PF04542">
    <property type="entry name" value="Sigma70_r2"/>
    <property type="match status" value="1"/>
</dbReference>
<evidence type="ECO:0000313" key="2">
    <source>
        <dbReference type="EMBL" id="XCH23512.1"/>
    </source>
</evidence>
<gene>
    <name evidence="2" type="ORF">ABV298_24885</name>
</gene>
<sequence length="80" mass="9618">MTRFPNKRDQYCQLGDIEILDLIRQSRNAALTEIFNRYWEPLFLYVMRVLRDDDEARDVVQETFIALWQKKSRIAGNLLP</sequence>
<dbReference type="SUPFAM" id="SSF88946">
    <property type="entry name" value="Sigma2 domain of RNA polymerase sigma factors"/>
    <property type="match status" value="1"/>
</dbReference>
<evidence type="ECO:0000259" key="1">
    <source>
        <dbReference type="Pfam" id="PF04542"/>
    </source>
</evidence>
<dbReference type="InterPro" id="IPR013325">
    <property type="entry name" value="RNA_pol_sigma_r2"/>
</dbReference>
<proteinExistence type="predicted"/>
<reference evidence="2" key="1">
    <citation type="submission" date="2024-06" db="EMBL/GenBank/DDBJ databases">
        <title>Sequencing and assembly of the genome of Dyadobacter sp. strain 676, a symbiont of Cyamopsis tetragonoloba.</title>
        <authorList>
            <person name="Guro P."/>
            <person name="Sazanova A."/>
            <person name="Kuznetsova I."/>
            <person name="Belimov A."/>
            <person name="Safronova V."/>
        </authorList>
    </citation>
    <scope>NUCLEOTIDE SEQUENCE</scope>
    <source>
        <strain evidence="2">676</strain>
    </source>
</reference>
<protein>
    <submittedName>
        <fullName evidence="2">Sigma factor</fullName>
    </submittedName>
</protein>
<feature type="domain" description="RNA polymerase sigma-70 region 2" evidence="1">
    <location>
        <begin position="36"/>
        <end position="70"/>
    </location>
</feature>
<dbReference type="RefSeq" id="WP_353718836.1">
    <property type="nucleotide sequence ID" value="NZ_CP159289.1"/>
</dbReference>
<dbReference type="AlphaFoldDB" id="A0AAU8FJ89"/>
<accession>A0AAU8FJ89</accession>
<dbReference type="EMBL" id="CP159289">
    <property type="protein sequence ID" value="XCH23512.1"/>
    <property type="molecule type" value="Genomic_DNA"/>
</dbReference>
<organism evidence="2">
    <name type="scientific">Dyadobacter sp. 676</name>
    <dbReference type="NCBI Taxonomy" id="3088362"/>
    <lineage>
        <taxon>Bacteria</taxon>
        <taxon>Pseudomonadati</taxon>
        <taxon>Bacteroidota</taxon>
        <taxon>Cytophagia</taxon>
        <taxon>Cytophagales</taxon>
        <taxon>Spirosomataceae</taxon>
        <taxon>Dyadobacter</taxon>
    </lineage>
</organism>
<dbReference type="GO" id="GO:0006352">
    <property type="term" value="P:DNA-templated transcription initiation"/>
    <property type="evidence" value="ECO:0007669"/>
    <property type="project" value="InterPro"/>
</dbReference>
<dbReference type="InterPro" id="IPR007627">
    <property type="entry name" value="RNA_pol_sigma70_r2"/>
</dbReference>
<dbReference type="GO" id="GO:0003700">
    <property type="term" value="F:DNA-binding transcription factor activity"/>
    <property type="evidence" value="ECO:0007669"/>
    <property type="project" value="InterPro"/>
</dbReference>
<dbReference type="Gene3D" id="1.10.1740.10">
    <property type="match status" value="1"/>
</dbReference>